<name>A0A387BFC6_9LACT</name>
<gene>
    <name evidence="1" type="ORF">D7I46_09430</name>
</gene>
<reference evidence="1 2" key="1">
    <citation type="submission" date="2018-09" db="EMBL/GenBank/DDBJ databases">
        <title>Genome sequencing of strain 1JSPR-7.</title>
        <authorList>
            <person name="Heo J."/>
            <person name="Kim S.-J."/>
            <person name="Kwon S.-W."/>
        </authorList>
    </citation>
    <scope>NUCLEOTIDE SEQUENCE [LARGE SCALE GENOMIC DNA]</scope>
    <source>
        <strain evidence="1 2">1JSPR-7</strain>
    </source>
</reference>
<dbReference type="RefSeq" id="WP_120772671.1">
    <property type="nucleotide sequence ID" value="NZ_CP032627.1"/>
</dbReference>
<dbReference type="KEGG" id="lact:D7I46_09430"/>
<dbReference type="Proteomes" id="UP000269374">
    <property type="component" value="Chromosome"/>
</dbReference>
<accession>A0A387BFC6</accession>
<sequence length="73" mass="8732">MIKEEQIVDLRRDIEKVRRANDSPRSWEGLAEIEKTINYVNRKYGTSFKGYDMALSEAEAYLWNKHDKLKGYY</sequence>
<protein>
    <submittedName>
        <fullName evidence="1">Uncharacterized protein</fullName>
    </submittedName>
</protein>
<organism evidence="1 2">
    <name type="scientific">Lactococcus allomyrinae</name>
    <dbReference type="NCBI Taxonomy" id="2419773"/>
    <lineage>
        <taxon>Bacteria</taxon>
        <taxon>Bacillati</taxon>
        <taxon>Bacillota</taxon>
        <taxon>Bacilli</taxon>
        <taxon>Lactobacillales</taxon>
        <taxon>Streptococcaceae</taxon>
        <taxon>Lactococcus</taxon>
    </lineage>
</organism>
<proteinExistence type="predicted"/>
<keyword evidence="2" id="KW-1185">Reference proteome</keyword>
<dbReference type="EMBL" id="CP032627">
    <property type="protein sequence ID" value="AYG01298.1"/>
    <property type="molecule type" value="Genomic_DNA"/>
</dbReference>
<dbReference type="OrthoDB" id="9849336at2"/>
<evidence type="ECO:0000313" key="1">
    <source>
        <dbReference type="EMBL" id="AYG01298.1"/>
    </source>
</evidence>
<evidence type="ECO:0000313" key="2">
    <source>
        <dbReference type="Proteomes" id="UP000269374"/>
    </source>
</evidence>
<dbReference type="AlphaFoldDB" id="A0A387BFC6"/>